<dbReference type="Gene3D" id="3.40.50.620">
    <property type="entry name" value="HUPs"/>
    <property type="match status" value="2"/>
</dbReference>
<feature type="domain" description="UspA" evidence="2">
    <location>
        <begin position="54"/>
        <end position="120"/>
    </location>
</feature>
<organism evidence="4">
    <name type="scientific">freshwater metagenome</name>
    <dbReference type="NCBI Taxonomy" id="449393"/>
    <lineage>
        <taxon>unclassified sequences</taxon>
        <taxon>metagenomes</taxon>
        <taxon>ecological metagenomes</taxon>
    </lineage>
</organism>
<dbReference type="EMBL" id="CAEZVK010000003">
    <property type="protein sequence ID" value="CAB4621717.1"/>
    <property type="molecule type" value="Genomic_DNA"/>
</dbReference>
<dbReference type="EMBL" id="CAEZUO010000001">
    <property type="protein sequence ID" value="CAB4592569.1"/>
    <property type="molecule type" value="Genomic_DNA"/>
</dbReference>
<name>A0A6J6IBW4_9ZZZZ</name>
<comment type="similarity">
    <text evidence="1">Belongs to the universal stress protein A family.</text>
</comment>
<evidence type="ECO:0000313" key="5">
    <source>
        <dbReference type="EMBL" id="CAB4919128.1"/>
    </source>
</evidence>
<dbReference type="PRINTS" id="PR01438">
    <property type="entry name" value="UNVRSLSTRESS"/>
</dbReference>
<dbReference type="PANTHER" id="PTHR46268:SF6">
    <property type="entry name" value="UNIVERSAL STRESS PROTEIN UP12"/>
    <property type="match status" value="1"/>
</dbReference>
<accession>A0A6J6IBW4</accession>
<evidence type="ECO:0000313" key="4">
    <source>
        <dbReference type="EMBL" id="CAB4621717.1"/>
    </source>
</evidence>
<dbReference type="Pfam" id="PF00582">
    <property type="entry name" value="Usp"/>
    <property type="match status" value="2"/>
</dbReference>
<dbReference type="InterPro" id="IPR006016">
    <property type="entry name" value="UspA"/>
</dbReference>
<reference evidence="4" key="1">
    <citation type="submission" date="2020-05" db="EMBL/GenBank/DDBJ databases">
        <authorList>
            <person name="Chiriac C."/>
            <person name="Salcher M."/>
            <person name="Ghai R."/>
            <person name="Kavagutti S V."/>
        </authorList>
    </citation>
    <scope>NUCLEOTIDE SEQUENCE</scope>
</reference>
<dbReference type="InterPro" id="IPR006015">
    <property type="entry name" value="Universal_stress_UspA"/>
</dbReference>
<dbReference type="PANTHER" id="PTHR46268">
    <property type="entry name" value="STRESS RESPONSE PROTEIN NHAX"/>
    <property type="match status" value="1"/>
</dbReference>
<feature type="domain" description="UspA" evidence="2">
    <location>
        <begin position="133"/>
        <end position="260"/>
    </location>
</feature>
<evidence type="ECO:0000313" key="3">
    <source>
        <dbReference type="EMBL" id="CAB4592569.1"/>
    </source>
</evidence>
<proteinExistence type="inferred from homology"/>
<evidence type="ECO:0000259" key="2">
    <source>
        <dbReference type="Pfam" id="PF00582"/>
    </source>
</evidence>
<sequence length="265" mass="26893">MITTIVVPLDGSDLSHAALPIANELAAALESSVLLLASGWGSTVEELQSYLDDKANSLSVPFDTSVVPDTFPATAIADAVKGTEDAIVMATHGRTGFGKALLGSVSEDVLKRSDHPVLLVGPGAKTFTTFNNTTMVVTTDGSPISAMILPRAARWAKALSMTIVVLSATAAGGSPLGGAEPDALANAVESAVAFFTREGIQARSETVIGADAADAVAGWANANGVAMVAMATHGRGGLARTALGSTTMRTVHSCHCPVLVQKPVG</sequence>
<evidence type="ECO:0000256" key="1">
    <source>
        <dbReference type="ARBA" id="ARBA00008791"/>
    </source>
</evidence>
<dbReference type="SUPFAM" id="SSF52402">
    <property type="entry name" value="Adenine nucleotide alpha hydrolases-like"/>
    <property type="match status" value="2"/>
</dbReference>
<protein>
    <submittedName>
        <fullName evidence="4">Unannotated protein</fullName>
    </submittedName>
</protein>
<dbReference type="InterPro" id="IPR014729">
    <property type="entry name" value="Rossmann-like_a/b/a_fold"/>
</dbReference>
<dbReference type="AlphaFoldDB" id="A0A6J6IBW4"/>
<dbReference type="CDD" id="cd00293">
    <property type="entry name" value="USP-like"/>
    <property type="match status" value="2"/>
</dbReference>
<gene>
    <name evidence="3" type="ORF">UFOPK1827_00046</name>
    <name evidence="4" type="ORF">UFOPK2000_00079</name>
    <name evidence="5" type="ORF">UFOPK3708_00156</name>
</gene>
<dbReference type="EMBL" id="CAFBNA010000004">
    <property type="protein sequence ID" value="CAB4919128.1"/>
    <property type="molecule type" value="Genomic_DNA"/>
</dbReference>